<dbReference type="GO" id="GO:0035091">
    <property type="term" value="F:phosphatidylinositol binding"/>
    <property type="evidence" value="ECO:0007669"/>
    <property type="project" value="InterPro"/>
</dbReference>
<evidence type="ECO:0000313" key="10">
    <source>
        <dbReference type="Proteomes" id="UP000663852"/>
    </source>
</evidence>
<dbReference type="CDD" id="cd09138">
    <property type="entry name" value="PLDc_vPLD1_2_yPLD_like_1"/>
    <property type="match status" value="1"/>
</dbReference>
<accession>A0A814BPP8</accession>
<dbReference type="PANTHER" id="PTHR18896:SF76">
    <property type="entry name" value="PHOSPHOLIPASE"/>
    <property type="match status" value="1"/>
</dbReference>
<dbReference type="InterPro" id="IPR036871">
    <property type="entry name" value="PX_dom_sf"/>
</dbReference>
<reference evidence="9" key="1">
    <citation type="submission" date="2021-02" db="EMBL/GenBank/DDBJ databases">
        <authorList>
            <person name="Nowell W R."/>
        </authorList>
    </citation>
    <scope>NUCLEOTIDE SEQUENCE</scope>
</reference>
<comment type="catalytic activity">
    <reaction evidence="1 6">
        <text>a 1,2-diacyl-sn-glycero-3-phosphocholine + H2O = a 1,2-diacyl-sn-glycero-3-phosphate + choline + H(+)</text>
        <dbReference type="Rhea" id="RHEA:14445"/>
        <dbReference type="ChEBI" id="CHEBI:15354"/>
        <dbReference type="ChEBI" id="CHEBI:15377"/>
        <dbReference type="ChEBI" id="CHEBI:15378"/>
        <dbReference type="ChEBI" id="CHEBI:57643"/>
        <dbReference type="ChEBI" id="CHEBI:58608"/>
        <dbReference type="EC" id="3.1.4.4"/>
    </reaction>
</comment>
<dbReference type="Gene3D" id="3.30.1520.10">
    <property type="entry name" value="Phox-like domain"/>
    <property type="match status" value="1"/>
</dbReference>
<comment type="caution">
    <text evidence="9">The sequence shown here is derived from an EMBL/GenBank/DDBJ whole genome shotgun (WGS) entry which is preliminary data.</text>
</comment>
<feature type="compositionally biased region" description="Polar residues" evidence="7">
    <location>
        <begin position="620"/>
        <end position="629"/>
    </location>
</feature>
<dbReference type="InterPro" id="IPR001849">
    <property type="entry name" value="PH_domain"/>
</dbReference>
<evidence type="ECO:0000256" key="1">
    <source>
        <dbReference type="ARBA" id="ARBA00000798"/>
    </source>
</evidence>
<keyword evidence="5" id="KW-0443">Lipid metabolism</keyword>
<keyword evidence="2" id="KW-0677">Repeat</keyword>
<evidence type="ECO:0000313" key="9">
    <source>
        <dbReference type="EMBL" id="CAF0929446.1"/>
    </source>
</evidence>
<dbReference type="InterPro" id="IPR001736">
    <property type="entry name" value="PLipase_D/transphosphatidylase"/>
</dbReference>
<dbReference type="CDD" id="cd09141">
    <property type="entry name" value="PLDc_vPLD1_2_yPLD_like_2"/>
    <property type="match status" value="1"/>
</dbReference>
<dbReference type="SMART" id="SM00155">
    <property type="entry name" value="PLDc"/>
    <property type="match status" value="2"/>
</dbReference>
<dbReference type="SUPFAM" id="SSF64268">
    <property type="entry name" value="PX domain"/>
    <property type="match status" value="1"/>
</dbReference>
<sequence length="1457" mass="168283">MTNQDDQSFHGPLTLRFTGVDDESISEDENNDITTQTSNHVVFACNGDTNHLAVNNCYENNNNHARNVSMSIPYKTYLEARDRRWTFIPNTDVSVINVAVSREHHFRLNPFFSQRQPDSVEQNWLDRLHSRYTITLRHGEFNWTITKKYKDLVIFFERMNVFQKTAVLPIPTTSHREIRRQMSHSQAIQGLTLKPDMLVDDNDINDREKLVAEKLNSIVNHPVLSIHVECVKFVESSPLSFIRELGRKYKEGIVKKNSGGYRQGCCANLGARIKWLKRWFITKDSWIAYLNPKTGHVRAVMLVDGSFRVRTGRLHTGSVKKLCISNLSRRLNLNCPTERKAIEYFDDINRMLKTTGQDFHIQQRFNSYAPIRINTKCQWLVDGSDYMEAVAYAIKSATEEIFITDWFLSPEIYLKRPALSDEWRFDKMLEKKANEGVRIFVLLYKEVELAIGINSSYSKRKLIEAHPENVKVLRYPDHTGQNAVLFWGHHEKLVIVDQSIALFGGLDLCYGRWDNYQHYLTDFGSALPVKHHTSLNVPRTHSVPLIHQIIQSPVSIDALDLDGGTCNRFIQSNNQTKTMAEPTPSPSPRPITTSDLFFPPKIAHFRSEYHLKDRLKEPPTSDSNSNNINDAPIPLSPNRSISKVLSDQTFDTFDRRMSQTRRFSSSDIDQQSVHLIETQQNRLIEQQKKRRIYNFNHTLFSNIYKRTHRSSSTDSHIFINPAQNHERQARRRNQSVKDSDMIHEHTTSDSVYSKALEKNTNPTESQQAMLHSHPHAYRATLSVPDADNRRTLTGSSSRQRLSSSGTTIDSQLENGQSKPTKLNVDSNNRLKKLSFLTARRRASYYPAETSNGLSDEQKKKRDVIWPLKRSYSFDTPFHRETIEALNKEQNFLSTETYSGSRWERLKLGIQSKIYRFTKSTEDVSTLGLTPMTPIISSDGQPISFSSRYLGANVGPSFDRSRLRDKIRRVTLNLKTSWRQRSDFNESDESDTDRNDSCHDSLHDDMSSFISSSLKSTPHQLGLQGSSKLWFGKDYANFLLRDFRNLHQPFQDQIDRNTTPRMPWHDIGAMVYGPCARDLARHFIERWNFVKRQKVKDDDRYPFLLPKSYGTYTPCPKFLSNTFNCSTQGLRSVGRWSTGRDEKEESIHNAFIDMIAKAKYYIYIENQFFVSLIEDTTVRNGIADALFKRILRAHKEKETFRVYVVMPLIPGFEGQYGTSKATALQAITHWNYRSISQGHQSLLARLAKEVGDPHRYICFFGLRTWSEMNGRLVSEIVYVHSKLVIVDDNRVLIGSANINDRSLLGDRDSEISVIFEDTEFVRGMMNRVHVQVGKFASGLRKRLFREHLGDFDGTQINYQDPISDSFYKDVWLSTAARNTTMFEKIFNCIPTDSAFTFTQLREIQSASKLCETNPEEARRLLQTIRGYLVLIPHKFLSKEHLGPKLPAKEILAPAWFWT</sequence>
<dbReference type="PROSITE" id="PS50035">
    <property type="entry name" value="PLD"/>
    <property type="match status" value="2"/>
</dbReference>
<organism evidence="9 10">
    <name type="scientific">Adineta ricciae</name>
    <name type="common">Rotifer</name>
    <dbReference type="NCBI Taxonomy" id="249248"/>
    <lineage>
        <taxon>Eukaryota</taxon>
        <taxon>Metazoa</taxon>
        <taxon>Spiralia</taxon>
        <taxon>Gnathifera</taxon>
        <taxon>Rotifera</taxon>
        <taxon>Eurotatoria</taxon>
        <taxon>Bdelloidea</taxon>
        <taxon>Adinetida</taxon>
        <taxon>Adinetidae</taxon>
        <taxon>Adineta</taxon>
    </lineage>
</organism>
<dbReference type="FunFam" id="3.30.870.10:FF:000011">
    <property type="entry name" value="Phospholipase"/>
    <property type="match status" value="1"/>
</dbReference>
<dbReference type="EMBL" id="CAJNOJ010000040">
    <property type="protein sequence ID" value="CAF0929446.1"/>
    <property type="molecule type" value="Genomic_DNA"/>
</dbReference>
<feature type="compositionally biased region" description="Polar residues" evidence="7">
    <location>
        <begin position="808"/>
        <end position="825"/>
    </location>
</feature>
<gene>
    <name evidence="9" type="ORF">EDS130_LOCUS11215</name>
</gene>
<protein>
    <recommendedName>
        <fullName evidence="6">Phospholipase</fullName>
        <ecNumber evidence="6">3.1.4.4</ecNumber>
    </recommendedName>
</protein>
<dbReference type="InterPro" id="IPR015679">
    <property type="entry name" value="PLipase_D_fam"/>
</dbReference>
<dbReference type="GO" id="GO:0009395">
    <property type="term" value="P:phospholipid catabolic process"/>
    <property type="evidence" value="ECO:0007669"/>
    <property type="project" value="TreeGrafter"/>
</dbReference>
<dbReference type="Gene3D" id="3.30.870.10">
    <property type="entry name" value="Endonuclease Chain A"/>
    <property type="match status" value="3"/>
</dbReference>
<name>A0A814BPP8_ADIRI</name>
<dbReference type="Proteomes" id="UP000663852">
    <property type="component" value="Unassembled WGS sequence"/>
</dbReference>
<evidence type="ECO:0000256" key="3">
    <source>
        <dbReference type="ARBA" id="ARBA00022801"/>
    </source>
</evidence>
<dbReference type="OrthoDB" id="14911at2759"/>
<feature type="compositionally biased region" description="Low complexity" evidence="7">
    <location>
        <begin position="791"/>
        <end position="807"/>
    </location>
</feature>
<feature type="compositionally biased region" description="Basic and acidic residues" evidence="7">
    <location>
        <begin position="735"/>
        <end position="747"/>
    </location>
</feature>
<dbReference type="GO" id="GO:0006654">
    <property type="term" value="P:phosphatidic acid biosynthetic process"/>
    <property type="evidence" value="ECO:0007669"/>
    <property type="project" value="InterPro"/>
</dbReference>
<dbReference type="InterPro" id="IPR025202">
    <property type="entry name" value="PLD-like_dom"/>
</dbReference>
<evidence type="ECO:0000259" key="8">
    <source>
        <dbReference type="PROSITE" id="PS50035"/>
    </source>
</evidence>
<dbReference type="GO" id="GO:0060627">
    <property type="term" value="P:regulation of vesicle-mediated transport"/>
    <property type="evidence" value="ECO:0007669"/>
    <property type="project" value="TreeGrafter"/>
</dbReference>
<dbReference type="GO" id="GO:0004630">
    <property type="term" value="F:phospholipase D activity"/>
    <property type="evidence" value="ECO:0007669"/>
    <property type="project" value="UniProtKB-UniRule"/>
</dbReference>
<dbReference type="InterPro" id="IPR016555">
    <property type="entry name" value="PLipase_D_euk"/>
</dbReference>
<dbReference type="SMART" id="SM00233">
    <property type="entry name" value="PH"/>
    <property type="match status" value="1"/>
</dbReference>
<proteinExistence type="inferred from homology"/>
<evidence type="ECO:0000256" key="5">
    <source>
        <dbReference type="ARBA" id="ARBA00023098"/>
    </source>
</evidence>
<feature type="domain" description="PLD phosphodiesterase" evidence="8">
    <location>
        <begin position="485"/>
        <end position="512"/>
    </location>
</feature>
<keyword evidence="3 6" id="KW-0378">Hydrolase</keyword>
<evidence type="ECO:0000256" key="6">
    <source>
        <dbReference type="PIRNR" id="PIRNR009376"/>
    </source>
</evidence>
<dbReference type="EC" id="3.1.4.4" evidence="6"/>
<evidence type="ECO:0000256" key="2">
    <source>
        <dbReference type="ARBA" id="ARBA00022737"/>
    </source>
</evidence>
<keyword evidence="4 6" id="KW-0442">Lipid degradation</keyword>
<comment type="similarity">
    <text evidence="6">Belongs to the phospholipase D family.</text>
</comment>
<dbReference type="SUPFAM" id="SSF56024">
    <property type="entry name" value="Phospholipase D/nuclease"/>
    <property type="match status" value="3"/>
</dbReference>
<feature type="region of interest" description="Disordered" evidence="7">
    <location>
        <begin position="718"/>
        <end position="825"/>
    </location>
</feature>
<dbReference type="GO" id="GO:0035556">
    <property type="term" value="P:intracellular signal transduction"/>
    <property type="evidence" value="ECO:0007669"/>
    <property type="project" value="InterPro"/>
</dbReference>
<dbReference type="PANTHER" id="PTHR18896">
    <property type="entry name" value="PHOSPHOLIPASE D"/>
    <property type="match status" value="1"/>
</dbReference>
<feature type="compositionally biased region" description="Polar residues" evidence="7">
    <location>
        <begin position="758"/>
        <end position="769"/>
    </location>
</feature>
<dbReference type="Pfam" id="PF13091">
    <property type="entry name" value="PLDc_2"/>
    <property type="match status" value="1"/>
</dbReference>
<evidence type="ECO:0000256" key="4">
    <source>
        <dbReference type="ARBA" id="ARBA00022963"/>
    </source>
</evidence>
<feature type="region of interest" description="Disordered" evidence="7">
    <location>
        <begin position="611"/>
        <end position="639"/>
    </location>
</feature>
<evidence type="ECO:0000256" key="7">
    <source>
        <dbReference type="SAM" id="MobiDB-lite"/>
    </source>
</evidence>
<dbReference type="PIRSF" id="PIRSF009376">
    <property type="entry name" value="Phospholipase_D_euk"/>
    <property type="match status" value="1"/>
</dbReference>
<feature type="domain" description="PLD phosphodiesterase" evidence="8">
    <location>
        <begin position="1274"/>
        <end position="1301"/>
    </location>
</feature>